<protein>
    <submittedName>
        <fullName evidence="7">Epoxyqueuosine reductase</fullName>
        <ecNumber evidence="7">1.1.-.-</ecNumber>
    </submittedName>
</protein>
<keyword evidence="8" id="KW-1185">Reference proteome</keyword>
<dbReference type="GO" id="GO:0052693">
    <property type="term" value="F:epoxyqueuosine reductase activity"/>
    <property type="evidence" value="ECO:0007669"/>
    <property type="project" value="TreeGrafter"/>
</dbReference>
<dbReference type="PANTHER" id="PTHR30002:SF4">
    <property type="entry name" value="EPOXYQUEUOSINE REDUCTASE"/>
    <property type="match status" value="1"/>
</dbReference>
<dbReference type="Pfam" id="PF13484">
    <property type="entry name" value="Fer4_16"/>
    <property type="match status" value="1"/>
</dbReference>
<dbReference type="PROSITE" id="PS51379">
    <property type="entry name" value="4FE4S_FER_2"/>
    <property type="match status" value="1"/>
</dbReference>
<reference evidence="7 8" key="1">
    <citation type="submission" date="2017-06" db="EMBL/GenBank/DDBJ databases">
        <authorList>
            <consortium name="Pathogen Informatics"/>
        </authorList>
    </citation>
    <scope>NUCLEOTIDE SEQUENCE [LARGE SCALE GENOMIC DNA]</scope>
    <source>
        <strain evidence="7 8">NCTC12018</strain>
    </source>
</reference>
<dbReference type="GO" id="GO:0008616">
    <property type="term" value="P:tRNA queuosine(34) biosynthetic process"/>
    <property type="evidence" value="ECO:0007669"/>
    <property type="project" value="UniProtKB-KW"/>
</dbReference>
<dbReference type="PANTHER" id="PTHR30002">
    <property type="entry name" value="EPOXYQUEUOSINE REDUCTASE"/>
    <property type="match status" value="1"/>
</dbReference>
<accession>A0A239YHD1</accession>
<dbReference type="SUPFAM" id="SSF46548">
    <property type="entry name" value="alpha-helical ferredoxin"/>
    <property type="match status" value="1"/>
</dbReference>
<keyword evidence="1" id="KW-0004">4Fe-4S</keyword>
<dbReference type="Proteomes" id="UP000214973">
    <property type="component" value="Chromosome 1"/>
</dbReference>
<keyword evidence="1" id="KW-0479">Metal-binding</keyword>
<dbReference type="AlphaFoldDB" id="A0A239YHD1"/>
<evidence type="ECO:0000259" key="6">
    <source>
        <dbReference type="PROSITE" id="PS51379"/>
    </source>
</evidence>
<evidence type="ECO:0000256" key="1">
    <source>
        <dbReference type="ARBA" id="ARBA00022485"/>
    </source>
</evidence>
<proteinExistence type="predicted"/>
<keyword evidence="2" id="KW-0963">Cytoplasm</keyword>
<feature type="domain" description="4Fe-4S ferredoxin-type" evidence="6">
    <location>
        <begin position="161"/>
        <end position="191"/>
    </location>
</feature>
<dbReference type="EMBL" id="LT906470">
    <property type="protein sequence ID" value="SNV57648.1"/>
    <property type="molecule type" value="Genomic_DNA"/>
</dbReference>
<name>A0A239YHD1_9FIRM</name>
<dbReference type="RefSeq" id="WP_095066688.1">
    <property type="nucleotide sequence ID" value="NZ_LT906470.1"/>
</dbReference>
<keyword evidence="1" id="KW-0411">Iron-sulfur</keyword>
<keyword evidence="1" id="KW-0408">Iron</keyword>
<dbReference type="InterPro" id="IPR013542">
    <property type="entry name" value="QueG_DUF1730"/>
</dbReference>
<evidence type="ECO:0000256" key="4">
    <source>
        <dbReference type="ARBA" id="ARBA00022785"/>
    </source>
</evidence>
<evidence type="ECO:0000256" key="2">
    <source>
        <dbReference type="ARBA" id="ARBA00022490"/>
    </source>
</evidence>
<sequence length="300" mass="33849">MINSINLQKICKELHIPAVGIAPWPLPADAQNILYESNPCPFTAADVTERIKSPEDFKPNGAIVCLFPYYVNYTGPTNLSRYTWAKDYHLVINDYLTRLVNELGRLEPSAQFSIHCDTSPLADRYMAYLAGLGFYGKNKCFINPTWGSYIVIGTVLTTLELKPDTPSTESCIGCNRCIRSCLGQCLENDEFSYTTCKSYLTQKKGDLTDTERTIIGKTPLIFGCDVCQEVCPHNKNLPTTPIVEFQSIEPVVDTAELETLTNKEFKAKFGQRAFSWRGKKILIRNHEIIDSEKHKDRIGQ</sequence>
<dbReference type="KEGG" id="vrm:44547418_00297"/>
<evidence type="ECO:0000313" key="7">
    <source>
        <dbReference type="EMBL" id="SNV57648.1"/>
    </source>
</evidence>
<organism evidence="7 8">
    <name type="scientific">Veillonella rodentium</name>
    <dbReference type="NCBI Taxonomy" id="248315"/>
    <lineage>
        <taxon>Bacteria</taxon>
        <taxon>Bacillati</taxon>
        <taxon>Bacillota</taxon>
        <taxon>Negativicutes</taxon>
        <taxon>Veillonellales</taxon>
        <taxon>Veillonellaceae</taxon>
        <taxon>Veillonella</taxon>
    </lineage>
</organism>
<evidence type="ECO:0000313" key="8">
    <source>
        <dbReference type="Proteomes" id="UP000214973"/>
    </source>
</evidence>
<keyword evidence="3" id="KW-0819">tRNA processing</keyword>
<keyword evidence="4" id="KW-0671">Queuosine biosynthesis</keyword>
<dbReference type="EC" id="1.1.-.-" evidence="7"/>
<evidence type="ECO:0000256" key="5">
    <source>
        <dbReference type="ARBA" id="ARBA00023002"/>
    </source>
</evidence>
<dbReference type="InterPro" id="IPR017896">
    <property type="entry name" value="4Fe4S_Fe-S-bd"/>
</dbReference>
<evidence type="ECO:0000256" key="3">
    <source>
        <dbReference type="ARBA" id="ARBA00022694"/>
    </source>
</evidence>
<dbReference type="InterPro" id="IPR004453">
    <property type="entry name" value="QueG"/>
</dbReference>
<keyword evidence="5 7" id="KW-0560">Oxidoreductase</keyword>
<dbReference type="GO" id="GO:0051539">
    <property type="term" value="F:4 iron, 4 sulfur cluster binding"/>
    <property type="evidence" value="ECO:0007669"/>
    <property type="project" value="UniProtKB-KW"/>
</dbReference>
<gene>
    <name evidence="7" type="primary">queG_1</name>
    <name evidence="7" type="ORF">SAMEA44547418_00297</name>
</gene>
<dbReference type="Pfam" id="PF08331">
    <property type="entry name" value="QueG_DUF1730"/>
    <property type="match status" value="1"/>
</dbReference>